<dbReference type="InterPro" id="IPR043129">
    <property type="entry name" value="ATPase_NBD"/>
</dbReference>
<geneLocation type="plasmid" evidence="3 4">
    <name>unnamed1</name>
</geneLocation>
<gene>
    <name evidence="3" type="ORF">LC087_18820</name>
</gene>
<dbReference type="Proteomes" id="UP001197974">
    <property type="component" value="Plasmid unnamed1"/>
</dbReference>
<name>A0ABY9JYH4_9BACI</name>
<evidence type="ECO:0000259" key="1">
    <source>
        <dbReference type="Pfam" id="PF17989"/>
    </source>
</evidence>
<keyword evidence="3" id="KW-0614">Plasmid</keyword>
<dbReference type="CDD" id="cd24021">
    <property type="entry name" value="ASKHA_NBD_ParM_Psk41-like"/>
    <property type="match status" value="1"/>
</dbReference>
<proteinExistence type="predicted"/>
<dbReference type="EMBL" id="CP129014">
    <property type="protein sequence ID" value="WLR44437.1"/>
    <property type="molecule type" value="Genomic_DNA"/>
</dbReference>
<feature type="domain" description="Actin homologue MreB-like C-terminal" evidence="2">
    <location>
        <begin position="177"/>
        <end position="298"/>
    </location>
</feature>
<organism evidence="3 4">
    <name type="scientific">Bacillus carboniphilus</name>
    <dbReference type="NCBI Taxonomy" id="86663"/>
    <lineage>
        <taxon>Bacteria</taxon>
        <taxon>Bacillati</taxon>
        <taxon>Bacillota</taxon>
        <taxon>Bacilli</taxon>
        <taxon>Bacillales</taxon>
        <taxon>Bacillaceae</taxon>
        <taxon>Bacillus</taxon>
    </lineage>
</organism>
<dbReference type="InterPro" id="IPR049067">
    <property type="entry name" value="MreB-like_C"/>
</dbReference>
<dbReference type="Pfam" id="PF21522">
    <property type="entry name" value="MreB-like_C"/>
    <property type="match status" value="1"/>
</dbReference>
<evidence type="ECO:0000313" key="4">
    <source>
        <dbReference type="Proteomes" id="UP001197974"/>
    </source>
</evidence>
<dbReference type="InterPro" id="IPR040607">
    <property type="entry name" value="ALP_N"/>
</dbReference>
<evidence type="ECO:0000259" key="2">
    <source>
        <dbReference type="Pfam" id="PF21522"/>
    </source>
</evidence>
<reference evidence="3 4" key="1">
    <citation type="submission" date="2023-06" db="EMBL/GenBank/DDBJ databases">
        <title>Five Gram-positive bacteria isolated from mangrove sediments in Shenzhen, Guangdong, China.</title>
        <authorList>
            <person name="Yu S."/>
            <person name="Zheng W."/>
            <person name="Huang Y."/>
        </authorList>
    </citation>
    <scope>NUCLEOTIDE SEQUENCE [LARGE SCALE GENOMIC DNA]</scope>
    <source>
        <strain evidence="3 4">SaN35-3</strain>
        <plasmid evidence="3 4">unnamed1</plasmid>
    </source>
</reference>
<dbReference type="RefSeq" id="WP_226540730.1">
    <property type="nucleotide sequence ID" value="NZ_CP129014.1"/>
</dbReference>
<evidence type="ECO:0000313" key="3">
    <source>
        <dbReference type="EMBL" id="WLR44437.1"/>
    </source>
</evidence>
<sequence length="328" mass="36903">MIIGVEAANSFVKLKAPGDNEDYYLNTRKELIAEEEGHLLGEDKEKQTVFEIDGSRFIVGDPKGVSSTDRSEERYKDKKYKHETLAAVATQISDGQKVSIVTGLPADHYKKKYLHDDVINNLKGNHTVFVDGERKKFNIDRVHVMLQPLGSLMYYIFNFDGTVRKGREHLLKAKILVIDIGFGTTDVVEVDSMQPSESEGIDVGMINATKFFSTIIKNEFPRINGLPDGLQLDQTMRYKDMIMAGGVEYDIKEMKNKAYSLTADEILSKVGVKGFNLNQYDLVLFTGGGVEALRDQLKIKLEGTNARRLEKSQMANAYGYYTYGVIKL</sequence>
<dbReference type="Pfam" id="PF17989">
    <property type="entry name" value="ALP_N"/>
    <property type="match status" value="1"/>
</dbReference>
<keyword evidence="4" id="KW-1185">Reference proteome</keyword>
<feature type="domain" description="Actin-like protein N-terminal" evidence="1">
    <location>
        <begin position="42"/>
        <end position="150"/>
    </location>
</feature>
<dbReference type="Gene3D" id="3.30.420.40">
    <property type="match status" value="2"/>
</dbReference>
<protein>
    <submittedName>
        <fullName evidence="3">ParM/StbA family protein</fullName>
    </submittedName>
</protein>
<dbReference type="SUPFAM" id="SSF53067">
    <property type="entry name" value="Actin-like ATPase domain"/>
    <property type="match status" value="2"/>
</dbReference>
<accession>A0ABY9JYH4</accession>